<dbReference type="PANTHER" id="PTHR42881:SF2">
    <property type="entry name" value="PROLYL ENDOPEPTIDASE"/>
    <property type="match status" value="1"/>
</dbReference>
<dbReference type="Gene3D" id="2.130.10.120">
    <property type="entry name" value="Prolyl oligopeptidase, N-terminal domain"/>
    <property type="match status" value="1"/>
</dbReference>
<reference evidence="9 10" key="1">
    <citation type="submission" date="2018-11" db="EMBL/GenBank/DDBJ databases">
        <title>Flavobacterium sp. nov., YIM 102600 draft genome.</title>
        <authorList>
            <person name="Li G."/>
            <person name="Jiang Y."/>
        </authorList>
    </citation>
    <scope>NUCLEOTIDE SEQUENCE [LARGE SCALE GENOMIC DNA]</scope>
    <source>
        <strain evidence="9 10">YIM 102600</strain>
    </source>
</reference>
<dbReference type="GO" id="GO:0006508">
    <property type="term" value="P:proteolysis"/>
    <property type="evidence" value="ECO:0007669"/>
    <property type="project" value="UniProtKB-KW"/>
</dbReference>
<keyword evidence="4" id="KW-0378">Hydrolase</keyword>
<comment type="catalytic activity">
    <reaction evidence="1">
        <text>Hydrolysis of Pro-|-Xaa &gt;&gt; Ala-|-Xaa in oligopeptides.</text>
        <dbReference type="EC" id="3.4.21.26"/>
    </reaction>
</comment>
<keyword evidence="5" id="KW-0720">Serine protease</keyword>
<keyword evidence="6" id="KW-0732">Signal</keyword>
<name>A0A3P3W8P8_9FLAO</name>
<comment type="caution">
    <text evidence="9">The sequence shown here is derived from an EMBL/GenBank/DDBJ whole genome shotgun (WGS) entry which is preliminary data.</text>
</comment>
<dbReference type="OrthoDB" id="9801421at2"/>
<accession>A0A3P3W8P8</accession>
<dbReference type="SUPFAM" id="SSF53474">
    <property type="entry name" value="alpha/beta-Hydrolases"/>
    <property type="match status" value="1"/>
</dbReference>
<dbReference type="RefSeq" id="WP_125012757.1">
    <property type="nucleotide sequence ID" value="NZ_RQVR01000009.1"/>
</dbReference>
<feature type="chain" id="PRO_5018023123" description="prolyl oligopeptidase" evidence="6">
    <location>
        <begin position="20"/>
        <end position="717"/>
    </location>
</feature>
<feature type="domain" description="Peptidase S9A N-terminal" evidence="8">
    <location>
        <begin position="24"/>
        <end position="431"/>
    </location>
</feature>
<feature type="domain" description="Peptidase S9 prolyl oligopeptidase catalytic" evidence="7">
    <location>
        <begin position="499"/>
        <end position="710"/>
    </location>
</feature>
<evidence type="ECO:0000259" key="7">
    <source>
        <dbReference type="Pfam" id="PF00326"/>
    </source>
</evidence>
<dbReference type="GO" id="GO:0004252">
    <property type="term" value="F:serine-type endopeptidase activity"/>
    <property type="evidence" value="ECO:0007669"/>
    <property type="project" value="UniProtKB-EC"/>
</dbReference>
<gene>
    <name evidence="9" type="ORF">EG849_09030</name>
</gene>
<evidence type="ECO:0000256" key="6">
    <source>
        <dbReference type="SAM" id="SignalP"/>
    </source>
</evidence>
<evidence type="ECO:0000313" key="9">
    <source>
        <dbReference type="EMBL" id="RRJ91074.1"/>
    </source>
</evidence>
<organism evidence="9 10">
    <name type="scientific">Flavobacterium macacae</name>
    <dbReference type="NCBI Taxonomy" id="2488993"/>
    <lineage>
        <taxon>Bacteria</taxon>
        <taxon>Pseudomonadati</taxon>
        <taxon>Bacteroidota</taxon>
        <taxon>Flavobacteriia</taxon>
        <taxon>Flavobacteriales</taxon>
        <taxon>Flavobacteriaceae</taxon>
        <taxon>Flavobacterium</taxon>
    </lineage>
</organism>
<dbReference type="GO" id="GO:0070012">
    <property type="term" value="F:oligopeptidase activity"/>
    <property type="evidence" value="ECO:0007669"/>
    <property type="project" value="TreeGrafter"/>
</dbReference>
<dbReference type="InterPro" id="IPR051167">
    <property type="entry name" value="Prolyl_oligopep/macrocyclase"/>
</dbReference>
<dbReference type="PANTHER" id="PTHR42881">
    <property type="entry name" value="PROLYL ENDOPEPTIDASE"/>
    <property type="match status" value="1"/>
</dbReference>
<proteinExistence type="predicted"/>
<dbReference type="SUPFAM" id="SSF50993">
    <property type="entry name" value="Peptidase/esterase 'gauge' domain"/>
    <property type="match status" value="1"/>
</dbReference>
<dbReference type="Pfam" id="PF00326">
    <property type="entry name" value="Peptidase_S9"/>
    <property type="match status" value="1"/>
</dbReference>
<sequence>MKKLKHTSVLCLLSISLFAQLKYPETKKIEVIDTYFGVDYKDSYRWLENLKDPEAISWFKSQADLTNSTMSKISGRDELITEWKKLDKIQPAVYFSVIEENGRYFYQKRMPGEVVSKVYFREGINGKEQFLFDPQNFISGKTLAVQQIVPNFDGKKIIIAYTEKGAEVATLKVMNVDTKKFLSDEINAVAGVDTWAFDNSGFFYTWIKSADNTDSTSRLNPKTRFHKIGDDPKKDADFFSNEAYPELKIEEKAYPGIVLSKFSKEYVFAYLGTVQREMQLYYAPISQLNSGKIQWKPLATTNDKIVRSLDVIGDQFYAITYNGAKNYKLVVTDLKKPDWANAKVIAPEKKDMTLESFVASENYLILNYTDGINSKLYKYDIKDRKTSEVKLPFNGSVNVVSLDKKTNDFIVSITSWNMPFTDFSYSPKTDTFSESPFNKTSSYPDEYKNLIVEEVEVKGHDGVKIPLSIIYKKGMKKDGSNVCFMESYGAYGISASPFFSVRKNSLAIKDVILAIPHVRGGSEKGQEWYLGGYKTTKPNTWKDFISCAEYLIKEGYTSSEKLAGAGTSAGGILITRAITERPELFAAAICNVGCANTMRGEFSSNGPVNIPEFGTVQNEAECKALHEMDGMHHVVQGTKYPAVLSIAGWNDPRVVAWQPGKFAGAMQNATSSDKPVLLKVNYDNGHFTEDKDVTYANFADQYAFIMWQTGHPDFKMK</sequence>
<dbReference type="Pfam" id="PF02897">
    <property type="entry name" value="Peptidase_S9_N"/>
    <property type="match status" value="1"/>
</dbReference>
<dbReference type="EC" id="3.4.21.26" evidence="2"/>
<keyword evidence="3" id="KW-0645">Protease</keyword>
<protein>
    <recommendedName>
        <fullName evidence="2">prolyl oligopeptidase</fullName>
        <ecNumber evidence="2">3.4.21.26</ecNumber>
    </recommendedName>
</protein>
<dbReference type="InterPro" id="IPR023302">
    <property type="entry name" value="Pept_S9A_N"/>
</dbReference>
<evidence type="ECO:0000256" key="4">
    <source>
        <dbReference type="ARBA" id="ARBA00022801"/>
    </source>
</evidence>
<evidence type="ECO:0000256" key="3">
    <source>
        <dbReference type="ARBA" id="ARBA00022670"/>
    </source>
</evidence>
<keyword evidence="10" id="KW-1185">Reference proteome</keyword>
<evidence type="ECO:0000313" key="10">
    <source>
        <dbReference type="Proteomes" id="UP000271937"/>
    </source>
</evidence>
<feature type="signal peptide" evidence="6">
    <location>
        <begin position="1"/>
        <end position="19"/>
    </location>
</feature>
<dbReference type="GO" id="GO:0005829">
    <property type="term" value="C:cytosol"/>
    <property type="evidence" value="ECO:0007669"/>
    <property type="project" value="TreeGrafter"/>
</dbReference>
<dbReference type="EMBL" id="RQVR01000009">
    <property type="protein sequence ID" value="RRJ91074.1"/>
    <property type="molecule type" value="Genomic_DNA"/>
</dbReference>
<dbReference type="InterPro" id="IPR002470">
    <property type="entry name" value="Peptidase_S9A"/>
</dbReference>
<dbReference type="Gene3D" id="3.40.50.1820">
    <property type="entry name" value="alpha/beta hydrolase"/>
    <property type="match status" value="1"/>
</dbReference>
<dbReference type="AlphaFoldDB" id="A0A3P3W8P8"/>
<evidence type="ECO:0000256" key="1">
    <source>
        <dbReference type="ARBA" id="ARBA00001070"/>
    </source>
</evidence>
<dbReference type="InterPro" id="IPR029058">
    <property type="entry name" value="AB_hydrolase_fold"/>
</dbReference>
<dbReference type="Proteomes" id="UP000271937">
    <property type="component" value="Unassembled WGS sequence"/>
</dbReference>
<evidence type="ECO:0000256" key="5">
    <source>
        <dbReference type="ARBA" id="ARBA00022825"/>
    </source>
</evidence>
<evidence type="ECO:0000256" key="2">
    <source>
        <dbReference type="ARBA" id="ARBA00011897"/>
    </source>
</evidence>
<evidence type="ECO:0000259" key="8">
    <source>
        <dbReference type="Pfam" id="PF02897"/>
    </source>
</evidence>
<dbReference type="PRINTS" id="PR00862">
    <property type="entry name" value="PROLIGOPTASE"/>
</dbReference>
<dbReference type="InterPro" id="IPR001375">
    <property type="entry name" value="Peptidase_S9_cat"/>
</dbReference>